<sequence length="95" mass="10664">MLKDYRDWLESELKLLGNASHHAYSFGQANMAKRALERLDGELAAGLYLRLDRAEARRILTAIEMESERTTSAPPEFETLRDALKAALAEETPSA</sequence>
<reference evidence="1 2" key="1">
    <citation type="journal article" date="2022" name="ISME Commun">
        <title>Vulcanimicrobium alpinus gen. nov. sp. nov., the first cultivated representative of the candidate phylum 'Eremiobacterota', is a metabolically versatile aerobic anoxygenic phototroph.</title>
        <authorList>
            <person name="Yabe S."/>
            <person name="Muto K."/>
            <person name="Abe K."/>
            <person name="Yokota A."/>
            <person name="Staudigel H."/>
            <person name="Tebo B.M."/>
        </authorList>
    </citation>
    <scope>NUCLEOTIDE SEQUENCE [LARGE SCALE GENOMIC DNA]</scope>
    <source>
        <strain evidence="1 2">WC8-2</strain>
    </source>
</reference>
<protein>
    <submittedName>
        <fullName evidence="1">Uncharacterized protein</fullName>
    </submittedName>
</protein>
<dbReference type="EMBL" id="AP025523">
    <property type="protein sequence ID" value="BDE04846.1"/>
    <property type="molecule type" value="Genomic_DNA"/>
</dbReference>
<dbReference type="AlphaFoldDB" id="A0AAN1XS36"/>
<dbReference type="KEGG" id="vab:WPS_01220"/>
<accession>A0AAN1XS36</accession>
<name>A0AAN1XS36_UNVUL</name>
<dbReference type="Proteomes" id="UP001317532">
    <property type="component" value="Chromosome"/>
</dbReference>
<evidence type="ECO:0000313" key="1">
    <source>
        <dbReference type="EMBL" id="BDE04846.1"/>
    </source>
</evidence>
<dbReference type="RefSeq" id="WP_317995935.1">
    <property type="nucleotide sequence ID" value="NZ_AP025523.1"/>
</dbReference>
<proteinExistence type="predicted"/>
<organism evidence="1 2">
    <name type="scientific">Vulcanimicrobium alpinum</name>
    <dbReference type="NCBI Taxonomy" id="3016050"/>
    <lineage>
        <taxon>Bacteria</taxon>
        <taxon>Bacillati</taxon>
        <taxon>Vulcanimicrobiota</taxon>
        <taxon>Vulcanimicrobiia</taxon>
        <taxon>Vulcanimicrobiales</taxon>
        <taxon>Vulcanimicrobiaceae</taxon>
        <taxon>Vulcanimicrobium</taxon>
    </lineage>
</organism>
<keyword evidence="2" id="KW-1185">Reference proteome</keyword>
<gene>
    <name evidence="1" type="ORF">WPS_01220</name>
</gene>
<evidence type="ECO:0000313" key="2">
    <source>
        <dbReference type="Proteomes" id="UP001317532"/>
    </source>
</evidence>